<evidence type="ECO:0000256" key="4">
    <source>
        <dbReference type="SAM" id="Phobius"/>
    </source>
</evidence>
<feature type="transmembrane region" description="Helical" evidence="4">
    <location>
        <begin position="12"/>
        <end position="33"/>
    </location>
</feature>
<evidence type="ECO:0000256" key="1">
    <source>
        <dbReference type="ARBA" id="ARBA00012374"/>
    </source>
</evidence>
<feature type="transmembrane region" description="Helical" evidence="4">
    <location>
        <begin position="270"/>
        <end position="287"/>
    </location>
</feature>
<keyword evidence="4" id="KW-0472">Membrane</keyword>
<protein>
    <recommendedName>
        <fullName evidence="1">undecaprenyl-diphosphate phosphatase</fullName>
        <ecNumber evidence="1">3.6.1.27</ecNumber>
    </recommendedName>
    <alternativeName>
        <fullName evidence="2">Undecaprenyl pyrophosphate phosphatase</fullName>
    </alternativeName>
</protein>
<dbReference type="Proteomes" id="UP000002425">
    <property type="component" value="Chromosome"/>
</dbReference>
<dbReference type="InterPro" id="IPR000326">
    <property type="entry name" value="PAP2/HPO"/>
</dbReference>
<reference evidence="6" key="1">
    <citation type="submission" date="2006-03" db="EMBL/GenBank/DDBJ databases">
        <title>Complete sequence of chromosome of Psychrobacter cryohalolentis K5.</title>
        <authorList>
            <consortium name="US DOE Joint Genome Institute"/>
            <person name="Copeland A."/>
            <person name="Lucas S."/>
            <person name="Lapidus A."/>
            <person name="Barry K."/>
            <person name="Detter J.C."/>
            <person name="Glavina del Rio T."/>
            <person name="Hammon N."/>
            <person name="Israni S."/>
            <person name="Dalin E."/>
            <person name="Tice H."/>
            <person name="Pitluck S."/>
            <person name="Brettin T."/>
            <person name="Bruce D."/>
            <person name="Han C."/>
            <person name="Tapia R."/>
            <person name="Sims D.R."/>
            <person name="Gilna P."/>
            <person name="Schmutz J."/>
            <person name="Larimer F."/>
            <person name="Land M."/>
            <person name="Hauser L."/>
            <person name="Kyrpides N."/>
            <person name="Kim E."/>
            <person name="Richardson P."/>
        </authorList>
    </citation>
    <scope>NUCLEOTIDE SEQUENCE</scope>
    <source>
        <strain evidence="6">K5</strain>
    </source>
</reference>
<dbReference type="Pfam" id="PF01569">
    <property type="entry name" value="PAP2"/>
    <property type="match status" value="1"/>
</dbReference>
<dbReference type="STRING" id="335284.Pcryo_1246"/>
<accession>Q1QBC6</accession>
<feature type="transmembrane region" description="Helical" evidence="4">
    <location>
        <begin position="83"/>
        <end position="106"/>
    </location>
</feature>
<comment type="catalytic activity">
    <reaction evidence="3">
        <text>di-trans,octa-cis-undecaprenyl diphosphate + H2O = di-trans,octa-cis-undecaprenyl phosphate + phosphate + H(+)</text>
        <dbReference type="Rhea" id="RHEA:28094"/>
        <dbReference type="ChEBI" id="CHEBI:15377"/>
        <dbReference type="ChEBI" id="CHEBI:15378"/>
        <dbReference type="ChEBI" id="CHEBI:43474"/>
        <dbReference type="ChEBI" id="CHEBI:58405"/>
        <dbReference type="ChEBI" id="CHEBI:60392"/>
        <dbReference type="EC" id="3.6.1.27"/>
    </reaction>
</comment>
<evidence type="ECO:0000256" key="2">
    <source>
        <dbReference type="ARBA" id="ARBA00032707"/>
    </source>
</evidence>
<dbReference type="HOGENOM" id="CLU_072573_3_0_6"/>
<evidence type="ECO:0000259" key="5">
    <source>
        <dbReference type="SMART" id="SM00014"/>
    </source>
</evidence>
<name>Q1QBC6_PSYCK</name>
<dbReference type="CDD" id="cd03392">
    <property type="entry name" value="PAP2_like_2"/>
    <property type="match status" value="1"/>
</dbReference>
<dbReference type="SUPFAM" id="SSF48317">
    <property type="entry name" value="Acid phosphatase/Vanadium-dependent haloperoxidase"/>
    <property type="match status" value="1"/>
</dbReference>
<dbReference type="PANTHER" id="PTHR14969">
    <property type="entry name" value="SPHINGOSINE-1-PHOSPHATE PHOSPHOHYDROLASE"/>
    <property type="match status" value="1"/>
</dbReference>
<dbReference type="SMART" id="SM00014">
    <property type="entry name" value="acidPPc"/>
    <property type="match status" value="1"/>
</dbReference>
<keyword evidence="7" id="KW-1185">Reference proteome</keyword>
<keyword evidence="4" id="KW-1133">Transmembrane helix</keyword>
<dbReference type="KEGG" id="pcr:Pcryo_1246"/>
<feature type="transmembrane region" description="Helical" evidence="4">
    <location>
        <begin position="240"/>
        <end position="258"/>
    </location>
</feature>
<dbReference type="EMBL" id="CP000323">
    <property type="protein sequence ID" value="ABE75027.1"/>
    <property type="molecule type" value="Genomic_DNA"/>
</dbReference>
<dbReference type="RefSeq" id="WP_011513579.1">
    <property type="nucleotide sequence ID" value="NC_007969.1"/>
</dbReference>
<dbReference type="eggNOG" id="COG0671">
    <property type="taxonomic scope" value="Bacteria"/>
</dbReference>
<organism evidence="6 7">
    <name type="scientific">Psychrobacter cryohalolentis (strain ATCC BAA-1226 / DSM 17306 / VKM B-2378 / K5)</name>
    <dbReference type="NCBI Taxonomy" id="335284"/>
    <lineage>
        <taxon>Bacteria</taxon>
        <taxon>Pseudomonadati</taxon>
        <taxon>Pseudomonadota</taxon>
        <taxon>Gammaproteobacteria</taxon>
        <taxon>Moraxellales</taxon>
        <taxon>Moraxellaceae</taxon>
        <taxon>Psychrobacter</taxon>
    </lineage>
</organism>
<evidence type="ECO:0000256" key="3">
    <source>
        <dbReference type="ARBA" id="ARBA00047594"/>
    </source>
</evidence>
<evidence type="ECO:0000313" key="7">
    <source>
        <dbReference type="Proteomes" id="UP000002425"/>
    </source>
</evidence>
<feature type="transmembrane region" description="Helical" evidence="4">
    <location>
        <begin position="211"/>
        <end position="228"/>
    </location>
</feature>
<dbReference type="Gene3D" id="1.20.144.10">
    <property type="entry name" value="Phosphatidic acid phosphatase type 2/haloperoxidase"/>
    <property type="match status" value="1"/>
</dbReference>
<dbReference type="AlphaFoldDB" id="Q1QBC6"/>
<dbReference type="EC" id="3.6.1.27" evidence="1"/>
<feature type="transmembrane region" description="Helical" evidence="4">
    <location>
        <begin position="137"/>
        <end position="163"/>
    </location>
</feature>
<feature type="transmembrane region" description="Helical" evidence="4">
    <location>
        <begin position="307"/>
        <end position="327"/>
    </location>
</feature>
<feature type="domain" description="Phosphatidic acid phosphatase type 2/haloperoxidase" evidence="5">
    <location>
        <begin position="170"/>
        <end position="281"/>
    </location>
</feature>
<proteinExistence type="predicted"/>
<keyword evidence="4" id="KW-0812">Transmembrane</keyword>
<dbReference type="GO" id="GO:0050380">
    <property type="term" value="F:undecaprenyl-diphosphatase activity"/>
    <property type="evidence" value="ECO:0007669"/>
    <property type="project" value="UniProtKB-EC"/>
</dbReference>
<evidence type="ECO:0000313" key="6">
    <source>
        <dbReference type="EMBL" id="ABE75027.1"/>
    </source>
</evidence>
<feature type="transmembrane region" description="Helical" evidence="4">
    <location>
        <begin position="170"/>
        <end position="191"/>
    </location>
</feature>
<dbReference type="InterPro" id="IPR036938">
    <property type="entry name" value="PAP2/HPO_sf"/>
</dbReference>
<gene>
    <name evidence="6" type="ordered locus">Pcryo_1246</name>
</gene>
<dbReference type="PANTHER" id="PTHR14969:SF13">
    <property type="entry name" value="AT30094P"/>
    <property type="match status" value="1"/>
</dbReference>
<sequence length="331" mass="37736">MITLIQKNQQLLLLGVFILLVVVVLWVLQSVIIRYGQKVLNQVPTCWTVLEQYFGKSKRLTRLKNNYPKLYHASLQRLTVQHFYGLPLTVLFLVMGYILALFFGLVEDVVTSDTIVATDFFVSQQMSMLSESPVVTFFIFITSFASTATTCLIVLLVCILCWVIRQPYILVGFLIATLGSTIFTFLSKLLFHRTRPVDILLFEQTDSFPSGHATVTVALYGFLAYMAIRFSRNFATQVRIAVITVFFSLLIGLSRILLNEHYLSDVLGGYLVGALWLTVAISVTEWLRTRDKIDWQISWSVTQVRLVWLNIVCVLIGTSIYAEFYQLPLLI</sequence>